<evidence type="ECO:0000256" key="5">
    <source>
        <dbReference type="ARBA" id="ARBA00023136"/>
    </source>
</evidence>
<dbReference type="PATRIC" id="fig|883161.3.peg.1020"/>
<dbReference type="HOGENOM" id="CLU_019122_1_0_11"/>
<reference evidence="8 9" key="1">
    <citation type="submission" date="2013-04" db="EMBL/GenBank/DDBJ databases">
        <title>The Genome Sequence of Propionimicrobium lymphophilum ACS-093-V-SCH5.</title>
        <authorList>
            <consortium name="The Broad Institute Genomics Platform"/>
            <person name="Earl A."/>
            <person name="Ward D."/>
            <person name="Feldgarden M."/>
            <person name="Gevers D."/>
            <person name="Saerens B."/>
            <person name="Vaneechoutte M."/>
            <person name="Walker B."/>
            <person name="Young S."/>
            <person name="Zeng Q."/>
            <person name="Gargeya S."/>
            <person name="Fitzgerald M."/>
            <person name="Haas B."/>
            <person name="Abouelleil A."/>
            <person name="Allen A.W."/>
            <person name="Alvarado L."/>
            <person name="Arachchi H.M."/>
            <person name="Berlin A.M."/>
            <person name="Chapman S.B."/>
            <person name="Gainer-Dewar J."/>
            <person name="Goldberg J."/>
            <person name="Griggs A."/>
            <person name="Gujja S."/>
            <person name="Hansen M."/>
            <person name="Howarth C."/>
            <person name="Imamovic A."/>
            <person name="Ireland A."/>
            <person name="Larimer J."/>
            <person name="McCowan C."/>
            <person name="Murphy C."/>
            <person name="Pearson M."/>
            <person name="Poon T.W."/>
            <person name="Priest M."/>
            <person name="Roberts A."/>
            <person name="Saif S."/>
            <person name="Shea T."/>
            <person name="Sisk P."/>
            <person name="Sykes S."/>
            <person name="Wortman J."/>
            <person name="Nusbaum C."/>
            <person name="Birren B."/>
        </authorList>
    </citation>
    <scope>NUCLEOTIDE SEQUENCE [LARGE SCALE GENOMIC DNA]</scope>
    <source>
        <strain evidence="8 9">ACS-093-V-SCH5</strain>
    </source>
</reference>
<feature type="transmembrane region" description="Helical" evidence="6">
    <location>
        <begin position="401"/>
        <end position="424"/>
    </location>
</feature>
<evidence type="ECO:0000256" key="4">
    <source>
        <dbReference type="ARBA" id="ARBA00022989"/>
    </source>
</evidence>
<evidence type="ECO:0000256" key="1">
    <source>
        <dbReference type="ARBA" id="ARBA00004651"/>
    </source>
</evidence>
<feature type="transmembrane region" description="Helical" evidence="6">
    <location>
        <begin position="84"/>
        <end position="107"/>
    </location>
</feature>
<organism evidence="8 9">
    <name type="scientific">Propionimicrobium lymphophilum ACS-093-V-SCH5</name>
    <dbReference type="NCBI Taxonomy" id="883161"/>
    <lineage>
        <taxon>Bacteria</taxon>
        <taxon>Bacillati</taxon>
        <taxon>Actinomycetota</taxon>
        <taxon>Actinomycetes</taxon>
        <taxon>Propionibacteriales</taxon>
        <taxon>Propionibacteriaceae</taxon>
        <taxon>Propionimicrobium</taxon>
    </lineage>
</organism>
<keyword evidence="2" id="KW-1003">Cell membrane</keyword>
<keyword evidence="5 6" id="KW-0472">Membrane</keyword>
<dbReference type="OrthoDB" id="5118998at2"/>
<dbReference type="STRING" id="883161.HMPREF9306_01022"/>
<keyword evidence="9" id="KW-1185">Reference proteome</keyword>
<name>S2WLE9_9ACTN</name>
<evidence type="ECO:0000256" key="3">
    <source>
        <dbReference type="ARBA" id="ARBA00022692"/>
    </source>
</evidence>
<protein>
    <recommendedName>
        <fullName evidence="7">ABC3 transporter permease C-terminal domain-containing protein</fullName>
    </recommendedName>
</protein>
<evidence type="ECO:0000313" key="9">
    <source>
        <dbReference type="Proteomes" id="UP000014417"/>
    </source>
</evidence>
<proteinExistence type="predicted"/>
<dbReference type="EMBL" id="AGZR01000005">
    <property type="protein sequence ID" value="EPD33482.1"/>
    <property type="molecule type" value="Genomic_DNA"/>
</dbReference>
<evidence type="ECO:0000256" key="2">
    <source>
        <dbReference type="ARBA" id="ARBA00022475"/>
    </source>
</evidence>
<dbReference type="RefSeq" id="WP_016455856.1">
    <property type="nucleotide sequence ID" value="NZ_KE150269.1"/>
</dbReference>
<feature type="transmembrane region" description="Helical" evidence="6">
    <location>
        <begin position="226"/>
        <end position="247"/>
    </location>
</feature>
<feature type="transmembrane region" description="Helical" evidence="6">
    <location>
        <begin position="444"/>
        <end position="469"/>
    </location>
</feature>
<dbReference type="Proteomes" id="UP000014417">
    <property type="component" value="Unassembled WGS sequence"/>
</dbReference>
<feature type="transmembrane region" description="Helical" evidence="6">
    <location>
        <begin position="138"/>
        <end position="161"/>
    </location>
</feature>
<evidence type="ECO:0000259" key="7">
    <source>
        <dbReference type="Pfam" id="PF02687"/>
    </source>
</evidence>
<comment type="caution">
    <text evidence="8">The sequence shown here is derived from an EMBL/GenBank/DDBJ whole genome shotgun (WGS) entry which is preliminary data.</text>
</comment>
<evidence type="ECO:0000256" key="6">
    <source>
        <dbReference type="SAM" id="Phobius"/>
    </source>
</evidence>
<feature type="transmembrane region" description="Helical" evidence="6">
    <location>
        <begin position="354"/>
        <end position="372"/>
    </location>
</feature>
<comment type="subcellular location">
    <subcellularLocation>
        <location evidence="1">Cell membrane</location>
        <topology evidence="1">Multi-pass membrane protein</topology>
    </subcellularLocation>
</comment>
<dbReference type="Pfam" id="PF02687">
    <property type="entry name" value="FtsX"/>
    <property type="match status" value="1"/>
</dbReference>
<keyword evidence="4 6" id="KW-1133">Transmembrane helix</keyword>
<feature type="transmembrane region" description="Helical" evidence="6">
    <location>
        <begin position="306"/>
        <end position="323"/>
    </location>
</feature>
<sequence>MNQKELTGPVHGLGGLTARLVRARLGQREGESLLYLAGILAYTVTISIALMIAGGTWMFYNRANHPRGLMGEVVAIDPSFKSVLFFYFGLAIFACALIVPSIISLAAKSAVLGAKGRENRLASLRLLGLSSGEVTRMALLECFVQSIIGAAAGIAIYLFSLQLWTKLNVQATQIEAKEMLLPWWLLLSVLGFLMLIALASSWWGMQQVRISPLGVAKKSNKPALKVWRVAAFFALIAGALIANQVFVRSAETTTFIILGSIVLAVVYGFNLLGPYLLQILARLISKLRWPALMVAARRIIADPKATWRRVFGMGLLAFIAGYVSNMPVSFNSDQHLEQTIKSFIELSRWDINKGVMITLVISFVLNSVSMLVNQASDVIERAEQSRALAKIGAPKSFELRVIWLETLGPLVLAVLMGGLLGTIFSMPMVNMYNNVTGEMPETSYLQMSMLMAAGLLVSALAILACHPLYRRVLAQQRRTND</sequence>
<feature type="domain" description="ABC3 transporter permease C-terminal" evidence="7">
    <location>
        <begin position="94"/>
        <end position="208"/>
    </location>
</feature>
<dbReference type="AlphaFoldDB" id="S2WLE9"/>
<gene>
    <name evidence="8" type="ORF">HMPREF9306_01022</name>
</gene>
<evidence type="ECO:0000313" key="8">
    <source>
        <dbReference type="EMBL" id="EPD33482.1"/>
    </source>
</evidence>
<dbReference type="GO" id="GO:0005886">
    <property type="term" value="C:plasma membrane"/>
    <property type="evidence" value="ECO:0007669"/>
    <property type="project" value="UniProtKB-SubCell"/>
</dbReference>
<feature type="transmembrane region" description="Helical" evidence="6">
    <location>
        <begin position="33"/>
        <end position="60"/>
    </location>
</feature>
<keyword evidence="3 6" id="KW-0812">Transmembrane</keyword>
<dbReference type="InterPro" id="IPR003838">
    <property type="entry name" value="ABC3_permease_C"/>
</dbReference>
<feature type="transmembrane region" description="Helical" evidence="6">
    <location>
        <begin position="253"/>
        <end position="277"/>
    </location>
</feature>
<accession>S2WLE9</accession>
<feature type="transmembrane region" description="Helical" evidence="6">
    <location>
        <begin position="181"/>
        <end position="205"/>
    </location>
</feature>